<dbReference type="EMBL" id="LT629973">
    <property type="protein sequence ID" value="SEH75642.1"/>
    <property type="molecule type" value="Genomic_DNA"/>
</dbReference>
<dbReference type="GO" id="GO:0005524">
    <property type="term" value="F:ATP binding"/>
    <property type="evidence" value="ECO:0007669"/>
    <property type="project" value="UniProtKB-KW"/>
</dbReference>
<dbReference type="InterPro" id="IPR036393">
    <property type="entry name" value="AceGlu_kinase-like_sf"/>
</dbReference>
<evidence type="ECO:0000313" key="11">
    <source>
        <dbReference type="Proteomes" id="UP000176204"/>
    </source>
</evidence>
<comment type="similarity">
    <text evidence="8">Belongs to the glutamate 5-kinase family.</text>
</comment>
<feature type="binding site" evidence="8">
    <location>
        <position position="146"/>
    </location>
    <ligand>
        <name>substrate</name>
    </ligand>
</feature>
<proteinExistence type="inferred from homology"/>
<feature type="binding site" evidence="8">
    <location>
        <position position="48"/>
    </location>
    <ligand>
        <name>substrate</name>
    </ligand>
</feature>
<keyword evidence="2 8" id="KW-0028">Amino-acid biosynthesis</keyword>
<dbReference type="PIRSF" id="PIRSF000729">
    <property type="entry name" value="GK"/>
    <property type="match status" value="1"/>
</dbReference>
<evidence type="ECO:0000256" key="2">
    <source>
        <dbReference type="ARBA" id="ARBA00022605"/>
    </source>
</evidence>
<dbReference type="GO" id="GO:0055129">
    <property type="term" value="P:L-proline biosynthetic process"/>
    <property type="evidence" value="ECO:0007669"/>
    <property type="project" value="UniProtKB-UniRule"/>
</dbReference>
<dbReference type="InterPro" id="IPR041739">
    <property type="entry name" value="G5K_ProB"/>
</dbReference>
<dbReference type="Gene3D" id="3.40.1160.10">
    <property type="entry name" value="Acetylglutamate kinase-like"/>
    <property type="match status" value="1"/>
</dbReference>
<organism evidence="10 11">
    <name type="scientific">Akkermansia glycaniphila</name>
    <dbReference type="NCBI Taxonomy" id="1679444"/>
    <lineage>
        <taxon>Bacteria</taxon>
        <taxon>Pseudomonadati</taxon>
        <taxon>Verrucomicrobiota</taxon>
        <taxon>Verrucomicrobiia</taxon>
        <taxon>Verrucomicrobiales</taxon>
        <taxon>Akkermansiaceae</taxon>
        <taxon>Akkermansia</taxon>
    </lineage>
</organism>
<sequence>MPSTIVIKVGTSSLTNDAGRLEGEPVMGIACTISQLIAQGYRVILVTSGAVGAGVAQLGLDSYPRELALKQACASIGQTYLMHKYATLFEFFGITVAQLLLTADDMRNRPENIRATLDELFSKGSVVPIVNENDTVSVDALKFGDNDNLSVLVARLIQADYLFLMTGADGLYKCENGRRTTLSEVADVDDAMQYIEDSTGKFSTGGMRSKLEAVKKATSHGITTFISHGHHAHRILDLLKGEGIGTKFLPVRPS</sequence>
<dbReference type="KEGG" id="agl:PYTT_0481"/>
<evidence type="ECO:0000259" key="9">
    <source>
        <dbReference type="Pfam" id="PF00696"/>
    </source>
</evidence>
<keyword evidence="4 8" id="KW-0808">Transferase</keyword>
<keyword evidence="5 8" id="KW-0547">Nucleotide-binding</keyword>
<evidence type="ECO:0000256" key="4">
    <source>
        <dbReference type="ARBA" id="ARBA00022679"/>
    </source>
</evidence>
<dbReference type="OrthoDB" id="9804434at2"/>
<protein>
    <recommendedName>
        <fullName evidence="8">Glutamate 5-kinase</fullName>
        <ecNumber evidence="8">2.7.2.11</ecNumber>
    </recommendedName>
    <alternativeName>
        <fullName evidence="8">Gamma-glutamyl kinase</fullName>
        <shortName evidence="8">GK</shortName>
    </alternativeName>
</protein>
<evidence type="ECO:0000256" key="3">
    <source>
        <dbReference type="ARBA" id="ARBA00022650"/>
    </source>
</evidence>
<dbReference type="EC" id="2.7.2.11" evidence="8"/>
<evidence type="ECO:0000256" key="6">
    <source>
        <dbReference type="ARBA" id="ARBA00022777"/>
    </source>
</evidence>
<dbReference type="PANTHER" id="PTHR43654">
    <property type="entry name" value="GLUTAMATE 5-KINASE"/>
    <property type="match status" value="1"/>
</dbReference>
<comment type="function">
    <text evidence="8">Catalyzes the transfer of a phosphate group to glutamate to form L-glutamate 5-phosphate.</text>
</comment>
<dbReference type="InterPro" id="IPR011529">
    <property type="entry name" value="Glu_5kinase"/>
</dbReference>
<dbReference type="UniPathway" id="UPA00098">
    <property type="reaction ID" value="UER00359"/>
</dbReference>
<dbReference type="Proteomes" id="UP000176204">
    <property type="component" value="Chromosome I"/>
</dbReference>
<reference evidence="11" key="1">
    <citation type="submission" date="2016-09" db="EMBL/GenBank/DDBJ databases">
        <authorList>
            <person name="Koehorst J."/>
        </authorList>
    </citation>
    <scope>NUCLEOTIDE SEQUENCE [LARGE SCALE GENOMIC DNA]</scope>
</reference>
<comment type="pathway">
    <text evidence="8">Amino-acid biosynthesis; L-proline biosynthesis; L-glutamate 5-semialdehyde from L-glutamate: step 1/2.</text>
</comment>
<dbReference type="InterPro" id="IPR001057">
    <property type="entry name" value="Glu/AcGlu_kinase"/>
</dbReference>
<evidence type="ECO:0000256" key="1">
    <source>
        <dbReference type="ARBA" id="ARBA00022490"/>
    </source>
</evidence>
<feature type="binding site" evidence="8">
    <location>
        <begin position="204"/>
        <end position="210"/>
    </location>
    <ligand>
        <name>ATP</name>
        <dbReference type="ChEBI" id="CHEBI:30616"/>
    </ligand>
</feature>
<dbReference type="Pfam" id="PF00696">
    <property type="entry name" value="AA_kinase"/>
    <property type="match status" value="1"/>
</dbReference>
<name>A0A1C7PB30_9BACT</name>
<dbReference type="GO" id="GO:0004349">
    <property type="term" value="F:glutamate 5-kinase activity"/>
    <property type="evidence" value="ECO:0007669"/>
    <property type="project" value="UniProtKB-UniRule"/>
</dbReference>
<comment type="caution">
    <text evidence="8">Lacks conserved residue(s) required for the propagation of feature annotation.</text>
</comment>
<dbReference type="NCBIfam" id="TIGR01027">
    <property type="entry name" value="proB"/>
    <property type="match status" value="1"/>
</dbReference>
<dbReference type="PATRIC" id="fig|1679444.3.peg.797"/>
<comment type="catalytic activity">
    <reaction evidence="8">
        <text>L-glutamate + ATP = L-glutamyl 5-phosphate + ADP</text>
        <dbReference type="Rhea" id="RHEA:14877"/>
        <dbReference type="ChEBI" id="CHEBI:29985"/>
        <dbReference type="ChEBI" id="CHEBI:30616"/>
        <dbReference type="ChEBI" id="CHEBI:58274"/>
        <dbReference type="ChEBI" id="CHEBI:456216"/>
        <dbReference type="EC" id="2.7.2.11"/>
    </reaction>
</comment>
<dbReference type="PRINTS" id="PR00474">
    <property type="entry name" value="GLU5KINASE"/>
</dbReference>
<dbReference type="InterPro" id="IPR005715">
    <property type="entry name" value="Glu_5kinase/COase_Synthase"/>
</dbReference>
<evidence type="ECO:0000313" key="10">
    <source>
        <dbReference type="EMBL" id="SEH75642.1"/>
    </source>
</evidence>
<dbReference type="InterPro" id="IPR001048">
    <property type="entry name" value="Asp/Glu/Uridylate_kinase"/>
</dbReference>
<keyword evidence="7 8" id="KW-0067">ATP-binding</keyword>
<feature type="domain" description="Aspartate/glutamate/uridylate kinase" evidence="9">
    <location>
        <begin position="4"/>
        <end position="226"/>
    </location>
</feature>
<dbReference type="CDD" id="cd04242">
    <property type="entry name" value="AAK_G5K_ProB"/>
    <property type="match status" value="1"/>
</dbReference>
<dbReference type="AlphaFoldDB" id="A0A1C7PB30"/>
<dbReference type="PANTHER" id="PTHR43654:SF1">
    <property type="entry name" value="ISOPENTENYL PHOSPHATE KINASE"/>
    <property type="match status" value="1"/>
</dbReference>
<dbReference type="FunFam" id="3.40.1160.10:FF:000006">
    <property type="entry name" value="Glutamate 5-kinase"/>
    <property type="match status" value="1"/>
</dbReference>
<dbReference type="STRING" id="1679444.PYTT_0481"/>
<keyword evidence="3 8" id="KW-0641">Proline biosynthesis</keyword>
<dbReference type="GO" id="GO:0005829">
    <property type="term" value="C:cytosol"/>
    <property type="evidence" value="ECO:0007669"/>
    <property type="project" value="TreeGrafter"/>
</dbReference>
<feature type="binding site" evidence="8">
    <location>
        <position position="8"/>
    </location>
    <ligand>
        <name>ATP</name>
        <dbReference type="ChEBI" id="CHEBI:30616"/>
    </ligand>
</feature>
<keyword evidence="6 8" id="KW-0418">Kinase</keyword>
<dbReference type="RefSeq" id="WP_067776391.1">
    <property type="nucleotide sequence ID" value="NZ_LIGX01000028.1"/>
</dbReference>
<evidence type="ECO:0000256" key="7">
    <source>
        <dbReference type="ARBA" id="ARBA00022840"/>
    </source>
</evidence>
<gene>
    <name evidence="8" type="primary">proB</name>
    <name evidence="10" type="ORF">PYTT_0481</name>
</gene>
<accession>A0A1C7PB30</accession>
<evidence type="ECO:0000256" key="5">
    <source>
        <dbReference type="ARBA" id="ARBA00022741"/>
    </source>
</evidence>
<keyword evidence="11" id="KW-1185">Reference proteome</keyword>
<dbReference type="SUPFAM" id="SSF53633">
    <property type="entry name" value="Carbamate kinase-like"/>
    <property type="match status" value="1"/>
</dbReference>
<comment type="subcellular location">
    <subcellularLocation>
        <location evidence="8">Cytoplasm</location>
    </subcellularLocation>
</comment>
<evidence type="ECO:0000256" key="8">
    <source>
        <dbReference type="HAMAP-Rule" id="MF_00456"/>
    </source>
</evidence>
<dbReference type="HAMAP" id="MF_00456">
    <property type="entry name" value="ProB"/>
    <property type="match status" value="1"/>
</dbReference>
<feature type="binding site" evidence="8">
    <location>
        <position position="134"/>
    </location>
    <ligand>
        <name>substrate</name>
    </ligand>
</feature>
<keyword evidence="1 8" id="KW-0963">Cytoplasm</keyword>